<keyword evidence="2" id="KW-0489">Methyltransferase</keyword>
<dbReference type="EMBL" id="JNAO01000013">
    <property type="protein sequence ID" value="KGG00305.1"/>
    <property type="molecule type" value="Genomic_DNA"/>
</dbReference>
<dbReference type="PANTHER" id="PTHR43861">
    <property type="entry name" value="TRANS-ACONITATE 2-METHYLTRANSFERASE-RELATED"/>
    <property type="match status" value="1"/>
</dbReference>
<dbReference type="GO" id="GO:0032259">
    <property type="term" value="P:methylation"/>
    <property type="evidence" value="ECO:0007669"/>
    <property type="project" value="UniProtKB-KW"/>
</dbReference>
<organism evidence="2 3">
    <name type="scientific">Prochlorococcus marinus str. MIT 9314</name>
    <dbReference type="NCBI Taxonomy" id="167548"/>
    <lineage>
        <taxon>Bacteria</taxon>
        <taxon>Bacillati</taxon>
        <taxon>Cyanobacteriota</taxon>
        <taxon>Cyanophyceae</taxon>
        <taxon>Synechococcales</taxon>
        <taxon>Prochlorococcaceae</taxon>
        <taxon>Prochlorococcus</taxon>
    </lineage>
</organism>
<accession>A0A0A2AIE6</accession>
<evidence type="ECO:0000313" key="3">
    <source>
        <dbReference type="Proteomes" id="UP000030533"/>
    </source>
</evidence>
<proteinExistence type="predicted"/>
<dbReference type="Gene3D" id="3.40.50.150">
    <property type="entry name" value="Vaccinia Virus protein VP39"/>
    <property type="match status" value="1"/>
</dbReference>
<dbReference type="InterPro" id="IPR013691">
    <property type="entry name" value="MeTrfase_14"/>
</dbReference>
<protein>
    <submittedName>
        <fullName evidence="2">Putative methyltransferase</fullName>
    </submittedName>
</protein>
<dbReference type="SUPFAM" id="SSF53335">
    <property type="entry name" value="S-adenosyl-L-methionine-dependent methyltransferases"/>
    <property type="match status" value="1"/>
</dbReference>
<dbReference type="Proteomes" id="UP000030533">
    <property type="component" value="Unassembled WGS sequence"/>
</dbReference>
<evidence type="ECO:0000259" key="1">
    <source>
        <dbReference type="Pfam" id="PF08484"/>
    </source>
</evidence>
<dbReference type="RefSeq" id="WP_032516458.1">
    <property type="nucleotide sequence ID" value="NZ_JNAO01000013.1"/>
</dbReference>
<name>A0A0A2AIE6_PROMR</name>
<dbReference type="AlphaFoldDB" id="A0A0A2AIE6"/>
<keyword evidence="2" id="KW-0808">Transferase</keyword>
<dbReference type="Pfam" id="PF13489">
    <property type="entry name" value="Methyltransf_23"/>
    <property type="match status" value="1"/>
</dbReference>
<sequence length="385" mass="43888">MKKILKCSLCGEPLKDSQMVLLKNIPESAQGFLKEQDKISKNYSSYLVQCNYCKHVQLNSKPVEYYKKVIRSVGVSAEMVNYRKKQFEDIRKKYFGNSKKIKVLEVGSATGEYSEILLNTFDQVVATEKGAQNIKSNLEKGIDCINTHPDDFDFIEKLNKLGKFDLICCFSYLEHLPNPKNTLNLLNNLLNNNGFYLIELPNSEMIFRRGLLNEIIPDHLSYFTVNTATSLMMNSGIEVINASCNWDNYIISLICRKTIENPIQKINHDYQLFKKRLDLLFNKEIYLHQNIVIWGAGHQSLFTISTTIFGKIASYIVDSSTTKQGLYAPGSGLKIYSPDRLKTHTPDVLIIACAGYNKEVLNTVKNMKLTINCIYLLDGIDLIKV</sequence>
<evidence type="ECO:0000313" key="2">
    <source>
        <dbReference type="EMBL" id="KGG00305.1"/>
    </source>
</evidence>
<dbReference type="Pfam" id="PF08484">
    <property type="entry name" value="Methyltransf_14"/>
    <property type="match status" value="1"/>
</dbReference>
<dbReference type="STRING" id="167548.EU98_1837"/>
<dbReference type="Gene3D" id="3.40.50.720">
    <property type="entry name" value="NAD(P)-binding Rossmann-like Domain"/>
    <property type="match status" value="1"/>
</dbReference>
<dbReference type="InterPro" id="IPR029063">
    <property type="entry name" value="SAM-dependent_MTases_sf"/>
</dbReference>
<dbReference type="eggNOG" id="COG2227">
    <property type="taxonomic scope" value="Bacteria"/>
</dbReference>
<gene>
    <name evidence="2" type="ORF">EU98_1837</name>
</gene>
<dbReference type="GO" id="GO:0008168">
    <property type="term" value="F:methyltransferase activity"/>
    <property type="evidence" value="ECO:0007669"/>
    <property type="project" value="UniProtKB-KW"/>
</dbReference>
<reference evidence="3" key="1">
    <citation type="journal article" date="2014" name="Sci. Data">
        <title>Genomes of diverse isolates of the marine cyanobacterium Prochlorococcus.</title>
        <authorList>
            <person name="Biller S."/>
            <person name="Berube P."/>
            <person name="Thompson J."/>
            <person name="Kelly L."/>
            <person name="Roggensack S."/>
            <person name="Awad L."/>
            <person name="Roache-Johnson K."/>
            <person name="Ding H."/>
            <person name="Giovannoni S.J."/>
            <person name="Moore L.R."/>
            <person name="Chisholm S.W."/>
        </authorList>
    </citation>
    <scope>NUCLEOTIDE SEQUENCE [LARGE SCALE GENOMIC DNA]</scope>
    <source>
        <strain evidence="3">MIT 9314</strain>
    </source>
</reference>
<feature type="domain" description="C-methyltransferase" evidence="1">
    <location>
        <begin position="288"/>
        <end position="366"/>
    </location>
</feature>
<comment type="caution">
    <text evidence="2">The sequence shown here is derived from an EMBL/GenBank/DDBJ whole genome shotgun (WGS) entry which is preliminary data.</text>
</comment>